<dbReference type="InterPro" id="IPR052223">
    <property type="entry name" value="Actin_Cytoskeleton_Reg"/>
</dbReference>
<evidence type="ECO:0000256" key="1">
    <source>
        <dbReference type="SAM" id="SignalP"/>
    </source>
</evidence>
<dbReference type="InterPro" id="IPR011993">
    <property type="entry name" value="PH-like_dom_sf"/>
</dbReference>
<organism evidence="2 3">
    <name type="scientific">Elysia crispata</name>
    <name type="common">lettuce slug</name>
    <dbReference type="NCBI Taxonomy" id="231223"/>
    <lineage>
        <taxon>Eukaryota</taxon>
        <taxon>Metazoa</taxon>
        <taxon>Spiralia</taxon>
        <taxon>Lophotrochozoa</taxon>
        <taxon>Mollusca</taxon>
        <taxon>Gastropoda</taxon>
        <taxon>Heterobranchia</taxon>
        <taxon>Euthyneura</taxon>
        <taxon>Panpulmonata</taxon>
        <taxon>Sacoglossa</taxon>
        <taxon>Placobranchoidea</taxon>
        <taxon>Plakobranchidae</taxon>
        <taxon>Elysia</taxon>
    </lineage>
</organism>
<accession>A0AAE1CR50</accession>
<sequence length="101" mass="11108">MRFELIATTLALFAVQPDTVPQGVVDMNKCTDVLDAEPTTTHPNSLSIVTPERTVYIKSTSREEIQWARLLHTPRIMDVAGRGVGLTLTHPGGGCSVFWQD</sequence>
<dbReference type="EMBL" id="JAWDGP010007140">
    <property type="protein sequence ID" value="KAK3729533.1"/>
    <property type="molecule type" value="Genomic_DNA"/>
</dbReference>
<dbReference type="Proteomes" id="UP001283361">
    <property type="component" value="Unassembled WGS sequence"/>
</dbReference>
<name>A0AAE1CR50_9GAST</name>
<protein>
    <submittedName>
        <fullName evidence="2">Uncharacterized protein</fullName>
    </submittedName>
</protein>
<dbReference type="AlphaFoldDB" id="A0AAE1CR50"/>
<feature type="chain" id="PRO_5042126225" evidence="1">
    <location>
        <begin position="18"/>
        <end position="101"/>
    </location>
</feature>
<dbReference type="PANTHER" id="PTHR17271">
    <property type="entry name" value="PLECKSTRIN HOMOLOGY PH DOMAIN-CONTAINING PROTEIN"/>
    <property type="match status" value="1"/>
</dbReference>
<dbReference type="GO" id="GO:0051015">
    <property type="term" value="F:actin filament binding"/>
    <property type="evidence" value="ECO:0007669"/>
    <property type="project" value="TreeGrafter"/>
</dbReference>
<dbReference type="GO" id="GO:0015629">
    <property type="term" value="C:actin cytoskeleton"/>
    <property type="evidence" value="ECO:0007669"/>
    <property type="project" value="TreeGrafter"/>
</dbReference>
<dbReference type="SUPFAM" id="SSF50729">
    <property type="entry name" value="PH domain-like"/>
    <property type="match status" value="1"/>
</dbReference>
<feature type="signal peptide" evidence="1">
    <location>
        <begin position="1"/>
        <end position="17"/>
    </location>
</feature>
<keyword evidence="1" id="KW-0732">Signal</keyword>
<keyword evidence="3" id="KW-1185">Reference proteome</keyword>
<evidence type="ECO:0000313" key="3">
    <source>
        <dbReference type="Proteomes" id="UP001283361"/>
    </source>
</evidence>
<evidence type="ECO:0000313" key="2">
    <source>
        <dbReference type="EMBL" id="KAK3729533.1"/>
    </source>
</evidence>
<comment type="caution">
    <text evidence="2">The sequence shown here is derived from an EMBL/GenBank/DDBJ whole genome shotgun (WGS) entry which is preliminary data.</text>
</comment>
<reference evidence="2" key="1">
    <citation type="journal article" date="2023" name="G3 (Bethesda)">
        <title>A reference genome for the long-term kleptoplast-retaining sea slug Elysia crispata morphotype clarki.</title>
        <authorList>
            <person name="Eastman K.E."/>
            <person name="Pendleton A.L."/>
            <person name="Shaikh M.A."/>
            <person name="Suttiyut T."/>
            <person name="Ogas R."/>
            <person name="Tomko P."/>
            <person name="Gavelis G."/>
            <person name="Widhalm J.R."/>
            <person name="Wisecaver J.H."/>
        </authorList>
    </citation>
    <scope>NUCLEOTIDE SEQUENCE</scope>
    <source>
        <strain evidence="2">ECLA1</strain>
    </source>
</reference>
<dbReference type="Gene3D" id="2.30.29.30">
    <property type="entry name" value="Pleckstrin-homology domain (PH domain)/Phosphotyrosine-binding domain (PTB)"/>
    <property type="match status" value="1"/>
</dbReference>
<dbReference type="PANTHER" id="PTHR17271:SF1">
    <property type="entry name" value="PROTEIN OUTSPREAD"/>
    <property type="match status" value="1"/>
</dbReference>
<proteinExistence type="predicted"/>
<gene>
    <name evidence="2" type="ORF">RRG08_044048</name>
</gene>